<dbReference type="GO" id="GO:0050829">
    <property type="term" value="P:defense response to Gram-negative bacterium"/>
    <property type="evidence" value="ECO:0007669"/>
    <property type="project" value="TreeGrafter"/>
</dbReference>
<dbReference type="Proteomes" id="UP000694387">
    <property type="component" value="Chromosome 22"/>
</dbReference>
<evidence type="ECO:0000256" key="5">
    <source>
        <dbReference type="ARBA" id="ARBA00012732"/>
    </source>
</evidence>
<keyword evidence="6" id="KW-0929">Antimicrobial</keyword>
<comment type="similarity">
    <text evidence="4 13">Belongs to the glycosyl hydrolase 22 family.</text>
</comment>
<dbReference type="PRINTS" id="PR00137">
    <property type="entry name" value="LYSOZYME"/>
</dbReference>
<evidence type="ECO:0000313" key="16">
    <source>
        <dbReference type="Proteomes" id="UP000694387"/>
    </source>
</evidence>
<dbReference type="GeneTree" id="ENSGT00940000153832"/>
<accession>A0A9L0IU82</accession>
<dbReference type="FunFam" id="1.10.530.10:FF:000001">
    <property type="entry name" value="Lysozyme C"/>
    <property type="match status" value="1"/>
</dbReference>
<keyword evidence="10" id="KW-0106">Calcium</keyword>
<evidence type="ECO:0000256" key="2">
    <source>
        <dbReference type="ARBA" id="ARBA00001913"/>
    </source>
</evidence>
<dbReference type="GO" id="GO:0003796">
    <property type="term" value="F:lysozyme activity"/>
    <property type="evidence" value="ECO:0007669"/>
    <property type="project" value="UniProtKB-EC"/>
</dbReference>
<dbReference type="GO" id="GO:0031640">
    <property type="term" value="P:killing of cells of another organism"/>
    <property type="evidence" value="ECO:0007669"/>
    <property type="project" value="UniProtKB-KW"/>
</dbReference>
<keyword evidence="12" id="KW-0326">Glycosidase</keyword>
<comment type="function">
    <text evidence="3">Lysozymes have primarily a bacteriolytic function; those in tissues and body fluids are associated with the monocyte-macrophage system and enhance the activity of immunoagents.</text>
</comment>
<evidence type="ECO:0000256" key="8">
    <source>
        <dbReference type="ARBA" id="ARBA00022723"/>
    </source>
</evidence>
<proteinExistence type="inferred from homology"/>
<dbReference type="Gene3D" id="1.10.530.10">
    <property type="match status" value="1"/>
</dbReference>
<dbReference type="Pfam" id="PF00062">
    <property type="entry name" value="Lys"/>
    <property type="match status" value="1"/>
</dbReference>
<feature type="chain" id="PRO_5040218547" description="lysozyme" evidence="14">
    <location>
        <begin position="19"/>
        <end position="185"/>
    </location>
</feature>
<evidence type="ECO:0000256" key="12">
    <source>
        <dbReference type="ARBA" id="ARBA00023295"/>
    </source>
</evidence>
<keyword evidence="14" id="KW-0732">Signal</keyword>
<evidence type="ECO:0000256" key="4">
    <source>
        <dbReference type="ARBA" id="ARBA00010859"/>
    </source>
</evidence>
<dbReference type="PROSITE" id="PS51348">
    <property type="entry name" value="GLYCOSYL_HYDROL_F22_2"/>
    <property type="match status" value="1"/>
</dbReference>
<evidence type="ECO:0000256" key="1">
    <source>
        <dbReference type="ARBA" id="ARBA00000632"/>
    </source>
</evidence>
<dbReference type="PRINTS" id="PR00135">
    <property type="entry name" value="LYZLACT"/>
</dbReference>
<dbReference type="AlphaFoldDB" id="A0A9L0IU82"/>
<protein>
    <recommendedName>
        <fullName evidence="5">lysozyme</fullName>
        <ecNumber evidence="5">3.2.1.17</ecNumber>
    </recommendedName>
</protein>
<keyword evidence="8" id="KW-0479">Metal-binding</keyword>
<dbReference type="GO" id="GO:0050830">
    <property type="term" value="P:defense response to Gram-positive bacterium"/>
    <property type="evidence" value="ECO:0007669"/>
    <property type="project" value="TreeGrafter"/>
</dbReference>
<dbReference type="Ensembl" id="ENSEAST00005075875.1">
    <property type="protein sequence ID" value="ENSEASP00005043668.1"/>
    <property type="gene ID" value="ENSEASG00005034486.1"/>
</dbReference>
<dbReference type="InterPro" id="IPR023346">
    <property type="entry name" value="Lysozyme-like_dom_sf"/>
</dbReference>
<keyword evidence="16" id="KW-1185">Reference proteome</keyword>
<keyword evidence="11" id="KW-1015">Disulfide bond</keyword>
<reference evidence="15" key="3">
    <citation type="submission" date="2025-09" db="UniProtKB">
        <authorList>
            <consortium name="Ensembl"/>
        </authorList>
    </citation>
    <scope>IDENTIFICATION</scope>
</reference>
<dbReference type="GO" id="GO:0046872">
    <property type="term" value="F:metal ion binding"/>
    <property type="evidence" value="ECO:0007669"/>
    <property type="project" value="UniProtKB-KW"/>
</dbReference>
<comment type="catalytic activity">
    <reaction evidence="1">
        <text>Hydrolysis of (1-&gt;4)-beta-linkages between N-acetylmuramic acid and N-acetyl-D-glucosamine residues in a peptidoglycan and between N-acetyl-D-glucosamine residues in chitodextrins.</text>
        <dbReference type="EC" id="3.2.1.17"/>
    </reaction>
</comment>
<dbReference type="CDD" id="cd16897">
    <property type="entry name" value="LYZ_C"/>
    <property type="match status" value="1"/>
</dbReference>
<evidence type="ECO:0000256" key="6">
    <source>
        <dbReference type="ARBA" id="ARBA00022529"/>
    </source>
</evidence>
<comment type="cofactor">
    <cofactor evidence="2">
        <name>Ca(2+)</name>
        <dbReference type="ChEBI" id="CHEBI:29108"/>
    </cofactor>
</comment>
<dbReference type="SMART" id="SM00263">
    <property type="entry name" value="LYZ1"/>
    <property type="match status" value="1"/>
</dbReference>
<reference evidence="15 16" key="1">
    <citation type="journal article" date="2020" name="Nat. Commun.">
        <title>Donkey genomes provide new insights into domestication and selection for coat color.</title>
        <authorList>
            <person name="Wang"/>
            <person name="C."/>
            <person name="Li"/>
            <person name="H."/>
            <person name="Guo"/>
            <person name="Y."/>
            <person name="Huang"/>
            <person name="J."/>
            <person name="Sun"/>
            <person name="Y."/>
            <person name="Min"/>
            <person name="J."/>
            <person name="Wang"/>
            <person name="J."/>
            <person name="Fang"/>
            <person name="X."/>
            <person name="Zhao"/>
            <person name="Z."/>
            <person name="Wang"/>
            <person name="S."/>
            <person name="Zhang"/>
            <person name="Y."/>
            <person name="Liu"/>
            <person name="Q."/>
            <person name="Jiang"/>
            <person name="Q."/>
            <person name="Wang"/>
            <person name="X."/>
            <person name="Guo"/>
            <person name="Y."/>
            <person name="Yang"/>
            <person name="C."/>
            <person name="Wang"/>
            <person name="Y."/>
            <person name="Tian"/>
            <person name="F."/>
            <person name="Zhuang"/>
            <person name="G."/>
            <person name="Fan"/>
            <person name="Y."/>
            <person name="Gao"/>
            <person name="Q."/>
            <person name="Li"/>
            <person name="Y."/>
            <person name="Ju"/>
            <person name="Z."/>
            <person name="Li"/>
            <person name="J."/>
            <person name="Li"/>
            <person name="R."/>
            <person name="Hou"/>
            <person name="M."/>
            <person name="Yang"/>
            <person name="G."/>
            <person name="Liu"/>
            <person name="G."/>
            <person name="Liu"/>
            <person name="W."/>
            <person name="Guo"/>
            <person name="J."/>
            <person name="Pan"/>
            <person name="S."/>
            <person name="Fan"/>
            <person name="G."/>
            <person name="Zhang"/>
            <person name="W."/>
            <person name="Zhang"/>
            <person name="R."/>
            <person name="Yu"/>
            <person name="J."/>
            <person name="Zhang"/>
            <person name="X."/>
            <person name="Yin"/>
            <person name="Q."/>
            <person name="Ji"/>
            <person name="C."/>
            <person name="Jin"/>
            <person name="Y."/>
            <person name="Yue"/>
            <person name="G."/>
            <person name="Liu"/>
            <person name="M."/>
            <person name="Xu"/>
            <person name="J."/>
            <person name="Liu"/>
            <person name="S."/>
            <person name="Jordana"/>
            <person name="J."/>
            <person name="Noce"/>
            <person name="A."/>
            <person name="Amills"/>
            <person name="M."/>
            <person name="Wu"/>
            <person name="D.D."/>
            <person name="Li"/>
            <person name="S."/>
            <person name="Zhou"/>
            <person name="X. and Zhong"/>
            <person name="J."/>
        </authorList>
    </citation>
    <scope>NUCLEOTIDE SEQUENCE [LARGE SCALE GENOMIC DNA]</scope>
</reference>
<sequence length="185" mass="21100">MKVLLTLGLLLLSVTVQGKVFERCELARTLKRLGLDGFRGVSLPNWVCLARWESNYNTRATNYNPGSKSTDYGIFQINSRYWCDDGKTPRAVNACRIPCSGKPDNMQVRHRTHVVILTGTESPGQQNSLDGSIKDLEKLHLDLWKHYSPPNNSLVRNQRAGFIGQCCFLTYKSFWDDLLIYWAQT</sequence>
<dbReference type="SUPFAM" id="SSF53955">
    <property type="entry name" value="Lysozyme-like"/>
    <property type="match status" value="1"/>
</dbReference>
<evidence type="ECO:0000256" key="9">
    <source>
        <dbReference type="ARBA" id="ARBA00022801"/>
    </source>
</evidence>
<reference evidence="15" key="2">
    <citation type="submission" date="2025-08" db="UniProtKB">
        <authorList>
            <consortium name="Ensembl"/>
        </authorList>
    </citation>
    <scope>IDENTIFICATION</scope>
</reference>
<organism evidence="15 16">
    <name type="scientific">Equus asinus</name>
    <name type="common">Donkey</name>
    <name type="synonym">Equus africanus asinus</name>
    <dbReference type="NCBI Taxonomy" id="9793"/>
    <lineage>
        <taxon>Eukaryota</taxon>
        <taxon>Metazoa</taxon>
        <taxon>Chordata</taxon>
        <taxon>Craniata</taxon>
        <taxon>Vertebrata</taxon>
        <taxon>Euteleostomi</taxon>
        <taxon>Mammalia</taxon>
        <taxon>Eutheria</taxon>
        <taxon>Laurasiatheria</taxon>
        <taxon>Perissodactyla</taxon>
        <taxon>Equidae</taxon>
        <taxon>Equus</taxon>
    </lineage>
</organism>
<gene>
    <name evidence="15" type="primary">LYZ</name>
</gene>
<evidence type="ECO:0000256" key="14">
    <source>
        <dbReference type="SAM" id="SignalP"/>
    </source>
</evidence>
<dbReference type="InterPro" id="IPR000974">
    <property type="entry name" value="Glyco_hydro_22_lys"/>
</dbReference>
<dbReference type="PANTHER" id="PTHR11407:SF28">
    <property type="entry name" value="LYSOZYME C"/>
    <property type="match status" value="1"/>
</dbReference>
<keyword evidence="9" id="KW-0378">Hydrolase</keyword>
<evidence type="ECO:0000256" key="10">
    <source>
        <dbReference type="ARBA" id="ARBA00022837"/>
    </source>
</evidence>
<dbReference type="EC" id="3.2.1.17" evidence="5"/>
<dbReference type="PANTHER" id="PTHR11407">
    <property type="entry name" value="LYSOZYME C"/>
    <property type="match status" value="1"/>
</dbReference>
<evidence type="ECO:0000256" key="3">
    <source>
        <dbReference type="ARBA" id="ARBA00002647"/>
    </source>
</evidence>
<feature type="signal peptide" evidence="14">
    <location>
        <begin position="1"/>
        <end position="18"/>
    </location>
</feature>
<evidence type="ECO:0000256" key="7">
    <source>
        <dbReference type="ARBA" id="ARBA00022638"/>
    </source>
</evidence>
<dbReference type="InterPro" id="IPR001916">
    <property type="entry name" value="Glyco_hydro_22"/>
</dbReference>
<evidence type="ECO:0000313" key="15">
    <source>
        <dbReference type="Ensembl" id="ENSEASP00005043668.1"/>
    </source>
</evidence>
<evidence type="ECO:0000256" key="13">
    <source>
        <dbReference type="RuleBase" id="RU004440"/>
    </source>
</evidence>
<name>A0A9L0IU82_EQUAS</name>
<keyword evidence="7" id="KW-0081">Bacteriolytic enzyme</keyword>
<evidence type="ECO:0000256" key="11">
    <source>
        <dbReference type="ARBA" id="ARBA00023157"/>
    </source>
</evidence>